<dbReference type="SUPFAM" id="SSF53448">
    <property type="entry name" value="Nucleotide-diphospho-sugar transferases"/>
    <property type="match status" value="1"/>
</dbReference>
<name>A0A5T1TUL3_CAMJU</name>
<dbReference type="EMBL" id="AACPZM010000159">
    <property type="protein sequence ID" value="EAL6436284.1"/>
    <property type="molecule type" value="Genomic_DNA"/>
</dbReference>
<gene>
    <name evidence="4" type="ORF">DSW11_08865</name>
</gene>
<dbReference type="InterPro" id="IPR002495">
    <property type="entry name" value="Glyco_trans_8"/>
</dbReference>
<keyword evidence="2 4" id="KW-0808">Transferase</keyword>
<sequence>YQGNRDSVQKILQYFCGVFSDIHICFIFDNIQLQGLINGIFSILKNSSELDRFHFYILHNGSFQSEFSILKLRRIKDFELSIIDICKINNENISQYKTLYFKFLFALTQLKIEKCLLISSRFVVMDSLNFFWNADFEKKIIVATSSCNLEKMELFRDEFLIQENFESNVIMINLEYLLKNNFLKEILFYDKTFYFHNEILSKEEIIMNLIFKNNWKKISLRYNVQSNLKFLDNLHPILFSYQKLKDVRNKIYIDYIKENHYMRIEDFFEDNLINDLNYLSAVDIIKNSLSYKIGMRIIQSKTLSKILILPFALCNIIHQDYIEKKIRKNLEYVNPIFSTPNIEECYDYLEGEKMKKHLAYQLGECFLEHPFFFILYFIKIYINWKKNGKR</sequence>
<dbReference type="GO" id="GO:0016757">
    <property type="term" value="F:glycosyltransferase activity"/>
    <property type="evidence" value="ECO:0007669"/>
    <property type="project" value="UniProtKB-KW"/>
</dbReference>
<evidence type="ECO:0000256" key="2">
    <source>
        <dbReference type="ARBA" id="ARBA00022679"/>
    </source>
</evidence>
<reference evidence="4" key="1">
    <citation type="submission" date="2018-07" db="EMBL/GenBank/DDBJ databases">
        <authorList>
            <consortium name="NARMS: The National Antimicrobial Resistance Monitoring System"/>
        </authorList>
    </citation>
    <scope>NUCLEOTIDE SEQUENCE</scope>
    <source>
        <strain evidence="4">CVM N17C319</strain>
    </source>
</reference>
<dbReference type="Gene3D" id="3.90.550.10">
    <property type="entry name" value="Spore Coat Polysaccharide Biosynthesis Protein SpsA, Chain A"/>
    <property type="match status" value="1"/>
</dbReference>
<accession>A0A5T1TUL3</accession>
<dbReference type="InterPro" id="IPR029044">
    <property type="entry name" value="Nucleotide-diphossugar_trans"/>
</dbReference>
<feature type="non-terminal residue" evidence="4">
    <location>
        <position position="1"/>
    </location>
</feature>
<dbReference type="GO" id="GO:0046872">
    <property type="term" value="F:metal ion binding"/>
    <property type="evidence" value="ECO:0007669"/>
    <property type="project" value="UniProtKB-KW"/>
</dbReference>
<evidence type="ECO:0000313" key="4">
    <source>
        <dbReference type="EMBL" id="EAL6436284.1"/>
    </source>
</evidence>
<proteinExistence type="predicted"/>
<dbReference type="PANTHER" id="PTHR13778:SF47">
    <property type="entry name" value="LIPOPOLYSACCHARIDE 1,3-GALACTOSYLTRANSFERASE"/>
    <property type="match status" value="1"/>
</dbReference>
<protein>
    <submittedName>
        <fullName evidence="4">Glycosyltransferase</fullName>
    </submittedName>
</protein>
<dbReference type="InterPro" id="IPR050748">
    <property type="entry name" value="Glycosyltrans_8_dom-fam"/>
</dbReference>
<comment type="caution">
    <text evidence="4">The sequence shown here is derived from an EMBL/GenBank/DDBJ whole genome shotgun (WGS) entry which is preliminary data.</text>
</comment>
<dbReference type="PANTHER" id="PTHR13778">
    <property type="entry name" value="GLYCOSYLTRANSFERASE 8 DOMAIN-CONTAINING PROTEIN"/>
    <property type="match status" value="1"/>
</dbReference>
<organism evidence="4">
    <name type="scientific">Campylobacter jejuni</name>
    <dbReference type="NCBI Taxonomy" id="197"/>
    <lineage>
        <taxon>Bacteria</taxon>
        <taxon>Pseudomonadati</taxon>
        <taxon>Campylobacterota</taxon>
        <taxon>Epsilonproteobacteria</taxon>
        <taxon>Campylobacterales</taxon>
        <taxon>Campylobacteraceae</taxon>
        <taxon>Campylobacter</taxon>
    </lineage>
</organism>
<dbReference type="Pfam" id="PF01501">
    <property type="entry name" value="Glyco_transf_8"/>
    <property type="match status" value="1"/>
</dbReference>
<keyword evidence="3" id="KW-0479">Metal-binding</keyword>
<evidence type="ECO:0000256" key="1">
    <source>
        <dbReference type="ARBA" id="ARBA00022676"/>
    </source>
</evidence>
<dbReference type="AlphaFoldDB" id="A0A5T1TUL3"/>
<evidence type="ECO:0000256" key="3">
    <source>
        <dbReference type="ARBA" id="ARBA00022723"/>
    </source>
</evidence>
<keyword evidence="1" id="KW-0328">Glycosyltransferase</keyword>